<evidence type="ECO:0000313" key="2">
    <source>
        <dbReference type="Proteomes" id="UP000824469"/>
    </source>
</evidence>
<organism evidence="1 2">
    <name type="scientific">Taxus chinensis</name>
    <name type="common">Chinese yew</name>
    <name type="synonym">Taxus wallichiana var. chinensis</name>
    <dbReference type="NCBI Taxonomy" id="29808"/>
    <lineage>
        <taxon>Eukaryota</taxon>
        <taxon>Viridiplantae</taxon>
        <taxon>Streptophyta</taxon>
        <taxon>Embryophyta</taxon>
        <taxon>Tracheophyta</taxon>
        <taxon>Spermatophyta</taxon>
        <taxon>Pinopsida</taxon>
        <taxon>Pinidae</taxon>
        <taxon>Conifers II</taxon>
        <taxon>Cupressales</taxon>
        <taxon>Taxaceae</taxon>
        <taxon>Taxus</taxon>
    </lineage>
</organism>
<protein>
    <submittedName>
        <fullName evidence="1">Uncharacterized protein</fullName>
    </submittedName>
</protein>
<sequence length="72" mass="8358">RHHVPDPRHVEALRLFIKMPPVFTFEVARSRHVEAFVGSWTFQRPNLPPSDSGTCVELALVWELPFVLTRHV</sequence>
<comment type="caution">
    <text evidence="1">The sequence shown here is derived from an EMBL/GenBank/DDBJ whole genome shotgun (WGS) entry which is preliminary data.</text>
</comment>
<dbReference type="AlphaFoldDB" id="A0AA38CFT7"/>
<feature type="non-terminal residue" evidence="1">
    <location>
        <position position="72"/>
    </location>
</feature>
<accession>A0AA38CFT7</accession>
<proteinExistence type="predicted"/>
<evidence type="ECO:0000313" key="1">
    <source>
        <dbReference type="EMBL" id="KAH9299780.1"/>
    </source>
</evidence>
<feature type="non-terminal residue" evidence="1">
    <location>
        <position position="1"/>
    </location>
</feature>
<gene>
    <name evidence="1" type="ORF">KI387_031462</name>
</gene>
<name>A0AA38CFT7_TAXCH</name>
<keyword evidence="2" id="KW-1185">Reference proteome</keyword>
<dbReference type="Proteomes" id="UP000824469">
    <property type="component" value="Unassembled WGS sequence"/>
</dbReference>
<reference evidence="1 2" key="1">
    <citation type="journal article" date="2021" name="Nat. Plants">
        <title>The Taxus genome provides insights into paclitaxel biosynthesis.</title>
        <authorList>
            <person name="Xiong X."/>
            <person name="Gou J."/>
            <person name="Liao Q."/>
            <person name="Li Y."/>
            <person name="Zhou Q."/>
            <person name="Bi G."/>
            <person name="Li C."/>
            <person name="Du R."/>
            <person name="Wang X."/>
            <person name="Sun T."/>
            <person name="Guo L."/>
            <person name="Liang H."/>
            <person name="Lu P."/>
            <person name="Wu Y."/>
            <person name="Zhang Z."/>
            <person name="Ro D.K."/>
            <person name="Shang Y."/>
            <person name="Huang S."/>
            <person name="Yan J."/>
        </authorList>
    </citation>
    <scope>NUCLEOTIDE SEQUENCE [LARGE SCALE GENOMIC DNA]</scope>
    <source>
        <strain evidence="1">Ta-2019</strain>
    </source>
</reference>
<dbReference type="EMBL" id="JAHRHJ020000010">
    <property type="protein sequence ID" value="KAH9299780.1"/>
    <property type="molecule type" value="Genomic_DNA"/>
</dbReference>